<protein>
    <submittedName>
        <fullName evidence="1">Uncharacterized protein</fullName>
    </submittedName>
</protein>
<evidence type="ECO:0000313" key="2">
    <source>
        <dbReference type="Proteomes" id="UP000053370"/>
    </source>
</evidence>
<proteinExistence type="predicted"/>
<dbReference type="Proteomes" id="UP000053370">
    <property type="component" value="Unassembled WGS sequence"/>
</dbReference>
<evidence type="ECO:0000313" key="1">
    <source>
        <dbReference type="EMBL" id="GAP40825.1"/>
    </source>
</evidence>
<name>A0A0S7BVS0_9CHLR</name>
<dbReference type="RefSeq" id="WP_062280801.1">
    <property type="nucleotide sequence ID" value="NZ_DF968181.1"/>
</dbReference>
<organism evidence="1">
    <name type="scientific">Flexilinea flocculi</name>
    <dbReference type="NCBI Taxonomy" id="1678840"/>
    <lineage>
        <taxon>Bacteria</taxon>
        <taxon>Bacillati</taxon>
        <taxon>Chloroflexota</taxon>
        <taxon>Anaerolineae</taxon>
        <taxon>Anaerolineales</taxon>
        <taxon>Anaerolineaceae</taxon>
        <taxon>Flexilinea</taxon>
    </lineage>
</organism>
<keyword evidence="2" id="KW-1185">Reference proteome</keyword>
<accession>A0A0S7BVS0</accession>
<reference evidence="1" key="1">
    <citation type="journal article" date="2015" name="Genome Announc.">
        <title>Draft Genome Sequence of Anaerolineae Strain TC1, a Novel Isolate from a Methanogenic Wastewater Treatment System.</title>
        <authorList>
            <person name="Matsuura N."/>
            <person name="Tourlousse D.M."/>
            <person name="Sun L."/>
            <person name="Toyonaga M."/>
            <person name="Kuroda K."/>
            <person name="Ohashi A."/>
            <person name="Cruz R."/>
            <person name="Yamaguchi T."/>
            <person name="Sekiguchi Y."/>
        </authorList>
    </citation>
    <scope>NUCLEOTIDE SEQUENCE [LARGE SCALE GENOMIC DNA]</scope>
    <source>
        <strain evidence="1">TC1</strain>
    </source>
</reference>
<dbReference type="AlphaFoldDB" id="A0A0S7BVS0"/>
<gene>
    <name evidence="1" type="ORF">ATC1_13806</name>
</gene>
<dbReference type="EMBL" id="DF968181">
    <property type="protein sequence ID" value="GAP40825.1"/>
    <property type="molecule type" value="Genomic_DNA"/>
</dbReference>
<sequence>MITLPFVGAGEFFELIEYAKISEMCTRPYCTTCGNMPFRNLCGQIIGLDTMIQIIDAVNENELAKHPIFEWYDPLIIITEGVFPFQIPRDNPLMEAYEKQKKHRDEKRRENLLIEEERKAKSQILREQRVLEKQKKLEYRILVREERARKIAEFEKLDLLGKLCAIINDEKHQPDYYPINFSAFSDFELALLPLNTLEKISEKFSGFKKREWQHFKERVIEAIHKNYE</sequence>